<dbReference type="AlphaFoldDB" id="A0A0B4CY98"/>
<keyword evidence="1" id="KW-1133">Transmembrane helix</keyword>
<feature type="transmembrane region" description="Helical" evidence="1">
    <location>
        <begin position="144"/>
        <end position="164"/>
    </location>
</feature>
<proteinExistence type="predicted"/>
<evidence type="ECO:0000313" key="3">
    <source>
        <dbReference type="Proteomes" id="UP000031202"/>
    </source>
</evidence>
<dbReference type="SUPFAM" id="SSF55073">
    <property type="entry name" value="Nucleotide cyclase"/>
    <property type="match status" value="1"/>
</dbReference>
<evidence type="ECO:0008006" key="4">
    <source>
        <dbReference type="Google" id="ProtNLM"/>
    </source>
</evidence>
<feature type="transmembrane region" description="Helical" evidence="1">
    <location>
        <begin position="31"/>
        <end position="49"/>
    </location>
</feature>
<evidence type="ECO:0000256" key="1">
    <source>
        <dbReference type="SAM" id="Phobius"/>
    </source>
</evidence>
<dbReference type="Gene3D" id="3.30.70.270">
    <property type="match status" value="1"/>
</dbReference>
<feature type="transmembrane region" description="Helical" evidence="1">
    <location>
        <begin position="6"/>
        <end position="24"/>
    </location>
</feature>
<evidence type="ECO:0000313" key="2">
    <source>
        <dbReference type="EMBL" id="KIC59361.1"/>
    </source>
</evidence>
<reference evidence="2 3" key="1">
    <citation type="submission" date="2014-12" db="EMBL/GenBank/DDBJ databases">
        <title>Genome sequencing of Microbacterium hominis TPW29.</title>
        <authorList>
            <person name="Tan P.W."/>
            <person name="Chan K.-G."/>
        </authorList>
    </citation>
    <scope>NUCLEOTIDE SEQUENCE [LARGE SCALE GENOMIC DNA]</scope>
    <source>
        <strain evidence="2 3">TPW29</strain>
    </source>
</reference>
<comment type="caution">
    <text evidence="2">The sequence shown here is derived from an EMBL/GenBank/DDBJ whole genome shotgun (WGS) entry which is preliminary data.</text>
</comment>
<dbReference type="InterPro" id="IPR029787">
    <property type="entry name" value="Nucleotide_cyclase"/>
</dbReference>
<feature type="transmembrane region" description="Helical" evidence="1">
    <location>
        <begin position="184"/>
        <end position="204"/>
    </location>
</feature>
<feature type="transmembrane region" description="Helical" evidence="1">
    <location>
        <begin position="87"/>
        <end position="108"/>
    </location>
</feature>
<sequence>MSISTVMVALTTLCTAIMIGLGFLQRPSREAAIWSSGFIAAMAASYLQTSANLLDNAWLDALSDGLMLLALGLVWVGLRARRGRRPILLSAVIGVTLVVIVTVALTSGTAAEDAVGNVELVVFAAISAATAIELVGVRTAARGVIVPLALSSGLVAVFSLVWLCTDLVGDRLRLVDNLPPTEDFTPVVMAITLVTALTTLLLLARAENPTSVTATVAGFRVIARDRLARAERFDDAWWSLLDVRLDDPIALREASSALAYSRVLERFASDVAAVFPAEADLDRLEPSRMLVLLPRHEAAVRPLLRALLERVATVSIDQSIAVRLSASIGWASVSRIGYDLDDLITAAAAAADEAQLAGGDRWERASVIA</sequence>
<dbReference type="EMBL" id="JWSZ01000004">
    <property type="protein sequence ID" value="KIC59361.1"/>
    <property type="molecule type" value="Genomic_DNA"/>
</dbReference>
<dbReference type="Proteomes" id="UP000031202">
    <property type="component" value="Unassembled WGS sequence"/>
</dbReference>
<protein>
    <recommendedName>
        <fullName evidence="4">GGDEF domain-containing protein</fullName>
    </recommendedName>
</protein>
<name>A0A0B4CY98_9MICO</name>
<dbReference type="InterPro" id="IPR043128">
    <property type="entry name" value="Rev_trsase/Diguanyl_cyclase"/>
</dbReference>
<gene>
    <name evidence="2" type="ORF">RM52_03940</name>
</gene>
<organism evidence="2 3">
    <name type="scientific">Microbacterium hominis</name>
    <dbReference type="NCBI Taxonomy" id="162426"/>
    <lineage>
        <taxon>Bacteria</taxon>
        <taxon>Bacillati</taxon>
        <taxon>Actinomycetota</taxon>
        <taxon>Actinomycetes</taxon>
        <taxon>Micrococcales</taxon>
        <taxon>Microbacteriaceae</taxon>
        <taxon>Microbacterium</taxon>
    </lineage>
</organism>
<accession>A0A0B4CY98</accession>
<dbReference type="RefSeq" id="WP_039413243.1">
    <property type="nucleotide sequence ID" value="NZ_JWSZ01000004.1"/>
</dbReference>
<feature type="transmembrane region" description="Helical" evidence="1">
    <location>
        <begin position="61"/>
        <end position="80"/>
    </location>
</feature>
<keyword evidence="1" id="KW-0472">Membrane</keyword>
<feature type="transmembrane region" description="Helical" evidence="1">
    <location>
        <begin position="120"/>
        <end position="137"/>
    </location>
</feature>
<keyword evidence="1" id="KW-0812">Transmembrane</keyword>